<evidence type="ECO:0000256" key="1">
    <source>
        <dbReference type="SAM" id="MobiDB-lite"/>
    </source>
</evidence>
<dbReference type="EMBL" id="KZ993912">
    <property type="protein sequence ID" value="RKO94382.1"/>
    <property type="molecule type" value="Genomic_DNA"/>
</dbReference>
<evidence type="ECO:0000313" key="2">
    <source>
        <dbReference type="EMBL" id="RKO94382.1"/>
    </source>
</evidence>
<organism evidence="2 3">
    <name type="scientific">Blyttiomyces helicus</name>
    <dbReference type="NCBI Taxonomy" id="388810"/>
    <lineage>
        <taxon>Eukaryota</taxon>
        <taxon>Fungi</taxon>
        <taxon>Fungi incertae sedis</taxon>
        <taxon>Chytridiomycota</taxon>
        <taxon>Chytridiomycota incertae sedis</taxon>
        <taxon>Chytridiomycetes</taxon>
        <taxon>Chytridiomycetes incertae sedis</taxon>
        <taxon>Blyttiomyces</taxon>
    </lineage>
</organism>
<sequence length="207" mass="23673">MITGSRKPQKIWKELIRNQELKEFCTYVKFSGYKQTPVPCMNATGLTKLLKVCKGGSLGAFCKTAAKELLCRMGDNEQYLDSDWEDDHSEEEISKSSINADHEPKSSKMQMRWIPSLSDQLVDKYYRDQFGEKHDLVYAAMRTSKESNQEGERLEDDGNGKLKTNQRDYVLFGDMNCLMKQKLKDVPAQPKLKKVVVLFGGVPDKNC</sequence>
<proteinExistence type="predicted"/>
<dbReference type="AlphaFoldDB" id="A0A4P9WPF3"/>
<protein>
    <submittedName>
        <fullName evidence="2">Uncharacterized protein</fullName>
    </submittedName>
</protein>
<gene>
    <name evidence="2" type="ORF">BDK51DRAFT_28950</name>
</gene>
<evidence type="ECO:0000313" key="3">
    <source>
        <dbReference type="Proteomes" id="UP000269721"/>
    </source>
</evidence>
<reference evidence="3" key="1">
    <citation type="journal article" date="2018" name="Nat. Microbiol.">
        <title>Leveraging single-cell genomics to expand the fungal tree of life.</title>
        <authorList>
            <person name="Ahrendt S.R."/>
            <person name="Quandt C.A."/>
            <person name="Ciobanu D."/>
            <person name="Clum A."/>
            <person name="Salamov A."/>
            <person name="Andreopoulos B."/>
            <person name="Cheng J.F."/>
            <person name="Woyke T."/>
            <person name="Pelin A."/>
            <person name="Henrissat B."/>
            <person name="Reynolds N.K."/>
            <person name="Benny G.L."/>
            <person name="Smith M.E."/>
            <person name="James T.Y."/>
            <person name="Grigoriev I.V."/>
        </authorList>
    </citation>
    <scope>NUCLEOTIDE SEQUENCE [LARGE SCALE GENOMIC DNA]</scope>
</reference>
<name>A0A4P9WPF3_9FUNG</name>
<keyword evidence="3" id="KW-1185">Reference proteome</keyword>
<dbReference type="Proteomes" id="UP000269721">
    <property type="component" value="Unassembled WGS sequence"/>
</dbReference>
<feature type="compositionally biased region" description="Acidic residues" evidence="1">
    <location>
        <begin position="81"/>
        <end position="90"/>
    </location>
</feature>
<accession>A0A4P9WPF3</accession>
<feature type="region of interest" description="Disordered" evidence="1">
    <location>
        <begin position="81"/>
        <end position="109"/>
    </location>
</feature>